<accession>A0ABS8HH06</accession>
<feature type="region of interest" description="Disordered" evidence="1">
    <location>
        <begin position="146"/>
        <end position="181"/>
    </location>
</feature>
<proteinExistence type="predicted"/>
<evidence type="ECO:0000313" key="4">
    <source>
        <dbReference type="Proteomes" id="UP001199206"/>
    </source>
</evidence>
<organism evidence="3 4">
    <name type="scientific">Xanthomonas cassavae CFBP 4642</name>
    <dbReference type="NCBI Taxonomy" id="1219375"/>
    <lineage>
        <taxon>Bacteria</taxon>
        <taxon>Pseudomonadati</taxon>
        <taxon>Pseudomonadota</taxon>
        <taxon>Gammaproteobacteria</taxon>
        <taxon>Lysobacterales</taxon>
        <taxon>Lysobacteraceae</taxon>
        <taxon>Xanthomonas</taxon>
    </lineage>
</organism>
<dbReference type="RefSeq" id="WP_152527196.1">
    <property type="nucleotide sequence ID" value="NZ_CAWLZN010000001.1"/>
</dbReference>
<sequence length="181" mass="19175">MTQRLLTAALLALPLQGCQASESTTAATKMPVPAATPAVDAPEPTARPATAANRPELSPGACKKTDDGFTTFLEAIIADPAVRAACSWRQMTGDRIEYGQSVGIQGGFNKGDPKAFGKHVHVDINASYLPQADRYIRDMDSGAITTDQRPQHAQPDRTGPARVSDISGMAGRLPLRLAPRP</sequence>
<feature type="compositionally biased region" description="Low complexity" evidence="1">
    <location>
        <begin position="31"/>
        <end position="56"/>
    </location>
</feature>
<protein>
    <recommendedName>
        <fullName evidence="5">DUF3558 domain-containing protein</fullName>
    </recommendedName>
</protein>
<keyword evidence="4" id="KW-1185">Reference proteome</keyword>
<evidence type="ECO:0008006" key="5">
    <source>
        <dbReference type="Google" id="ProtNLM"/>
    </source>
</evidence>
<evidence type="ECO:0000256" key="1">
    <source>
        <dbReference type="SAM" id="MobiDB-lite"/>
    </source>
</evidence>
<name>A0ABS8HH06_9XANT</name>
<evidence type="ECO:0000313" key="3">
    <source>
        <dbReference type="EMBL" id="MCC4621407.1"/>
    </source>
</evidence>
<reference evidence="3 4" key="1">
    <citation type="submission" date="2021-10" db="EMBL/GenBank/DDBJ databases">
        <title>Genome sequencing of Xanthomonas strains from NCPPB.</title>
        <authorList>
            <person name="Hussein R."/>
            <person name="Harrison J."/>
            <person name="Studholme D.J."/>
            <person name="Vicente J."/>
            <person name="Grant M."/>
        </authorList>
    </citation>
    <scope>NUCLEOTIDE SEQUENCE [LARGE SCALE GENOMIC DNA]</scope>
    <source>
        <strain evidence="3 4">NCPPB 101</strain>
    </source>
</reference>
<feature type="chain" id="PRO_5046661681" description="DUF3558 domain-containing protein" evidence="2">
    <location>
        <begin position="21"/>
        <end position="181"/>
    </location>
</feature>
<feature type="signal peptide" evidence="2">
    <location>
        <begin position="1"/>
        <end position="20"/>
    </location>
</feature>
<comment type="caution">
    <text evidence="3">The sequence shown here is derived from an EMBL/GenBank/DDBJ whole genome shotgun (WGS) entry which is preliminary data.</text>
</comment>
<dbReference type="EMBL" id="JAJGQJ010000040">
    <property type="protein sequence ID" value="MCC4621407.1"/>
    <property type="molecule type" value="Genomic_DNA"/>
</dbReference>
<evidence type="ECO:0000256" key="2">
    <source>
        <dbReference type="SAM" id="SignalP"/>
    </source>
</evidence>
<gene>
    <name evidence="3" type="ORF">LL965_15425</name>
</gene>
<keyword evidence="2" id="KW-0732">Signal</keyword>
<feature type="region of interest" description="Disordered" evidence="1">
    <location>
        <begin position="24"/>
        <end position="62"/>
    </location>
</feature>
<dbReference type="Proteomes" id="UP001199206">
    <property type="component" value="Unassembled WGS sequence"/>
</dbReference>